<name>A0A0W8G0Z2_9ZZZZ</name>
<dbReference type="EMBL" id="LNQE01000398">
    <property type="protein sequence ID" value="KUG26840.1"/>
    <property type="molecule type" value="Genomic_DNA"/>
</dbReference>
<gene>
    <name evidence="2" type="ORF">ASZ90_003318</name>
</gene>
<keyword evidence="1" id="KW-1133">Transmembrane helix</keyword>
<evidence type="ECO:0000313" key="2">
    <source>
        <dbReference type="EMBL" id="KUG26840.1"/>
    </source>
</evidence>
<accession>A0A0W8G0Z2</accession>
<sequence length="40" mass="4853">MKQIIIRYVKIFFIFPPVKFVVRLLVKNTLSLTKKEIKFL</sequence>
<keyword evidence="1" id="KW-0472">Membrane</keyword>
<evidence type="ECO:0000256" key="1">
    <source>
        <dbReference type="SAM" id="Phobius"/>
    </source>
</evidence>
<proteinExistence type="predicted"/>
<reference evidence="2" key="1">
    <citation type="journal article" date="2015" name="Proc. Natl. Acad. Sci. U.S.A.">
        <title>Networks of energetic and metabolic interactions define dynamics in microbial communities.</title>
        <authorList>
            <person name="Embree M."/>
            <person name="Liu J.K."/>
            <person name="Al-Bassam M.M."/>
            <person name="Zengler K."/>
        </authorList>
    </citation>
    <scope>NUCLEOTIDE SEQUENCE</scope>
</reference>
<organism evidence="2">
    <name type="scientific">hydrocarbon metagenome</name>
    <dbReference type="NCBI Taxonomy" id="938273"/>
    <lineage>
        <taxon>unclassified sequences</taxon>
        <taxon>metagenomes</taxon>
        <taxon>ecological metagenomes</taxon>
    </lineage>
</organism>
<comment type="caution">
    <text evidence="2">The sequence shown here is derived from an EMBL/GenBank/DDBJ whole genome shotgun (WGS) entry which is preliminary data.</text>
</comment>
<feature type="transmembrane region" description="Helical" evidence="1">
    <location>
        <begin position="6"/>
        <end position="26"/>
    </location>
</feature>
<keyword evidence="1" id="KW-0812">Transmembrane</keyword>
<dbReference type="AlphaFoldDB" id="A0A0W8G0Z2"/>
<protein>
    <submittedName>
        <fullName evidence="2">Uncharacterized protein</fullName>
    </submittedName>
</protein>